<evidence type="ECO:0000256" key="2">
    <source>
        <dbReference type="SAM" id="SignalP"/>
    </source>
</evidence>
<dbReference type="Proteomes" id="UP001140978">
    <property type="component" value="Unassembled WGS sequence"/>
</dbReference>
<gene>
    <name evidence="3" type="ORF">L9X51_13205</name>
</gene>
<dbReference type="Gene3D" id="2.40.160.40">
    <property type="entry name" value="monomeric porin ompg"/>
    <property type="match status" value="1"/>
</dbReference>
<reference evidence="3" key="1">
    <citation type="submission" date="2022-02" db="EMBL/GenBank/DDBJ databases">
        <title>Emergence and expansion in Europe of a Vibrio aestuarianus clonal complex pathogenic for oysters.</title>
        <authorList>
            <person name="Mesnil A."/>
            <person name="Travers M.-A."/>
        </authorList>
    </citation>
    <scope>NUCLEOTIDE SEQUENCE</scope>
    <source>
        <strain evidence="3">19_064_15T1</strain>
    </source>
</reference>
<accession>A0A9X4IXP0</accession>
<protein>
    <submittedName>
        <fullName evidence="3">Oligogalacturonate-specific porin KdgM family protein</fullName>
    </submittedName>
</protein>
<dbReference type="InterPro" id="IPR053713">
    <property type="entry name" value="Bact_OM_Channel_sf"/>
</dbReference>
<comment type="caution">
    <text evidence="3">The sequence shown here is derived from an EMBL/GenBank/DDBJ whole genome shotgun (WGS) entry which is preliminary data.</text>
</comment>
<dbReference type="AlphaFoldDB" id="A0A9X4IXP0"/>
<dbReference type="GO" id="GO:0015772">
    <property type="term" value="P:oligosaccharide transport"/>
    <property type="evidence" value="ECO:0007669"/>
    <property type="project" value="TreeGrafter"/>
</dbReference>
<sequence>MNGNIVTAAILLGLTATAANATDLNLRHEFQDGKGDAQSQHKDRLLISHRFGNGLGLSAEVKWANPKGEGFDLGELHDSGHEVGLSYNYKVTETFTLQPSYAADSNNSGVTHKFNLKGTQKLTDKWDIALRYRYGDANKTEDSGKDDSHYSQFNLTSGYKASDFKLGIDIEYKLEQSASSGYKGDENYLNLVNFTAEYTGFESGWRPFAEFGMVAVNAGDDEGKDDYAPRYRVGLKYSF</sequence>
<feature type="signal peptide" evidence="2">
    <location>
        <begin position="1"/>
        <end position="21"/>
    </location>
</feature>
<feature type="chain" id="PRO_5040791907" evidence="2">
    <location>
        <begin position="22"/>
        <end position="239"/>
    </location>
</feature>
<dbReference type="GO" id="GO:0015288">
    <property type="term" value="F:porin activity"/>
    <property type="evidence" value="ECO:0007669"/>
    <property type="project" value="TreeGrafter"/>
</dbReference>
<dbReference type="PANTHER" id="PTHR38105">
    <property type="entry name" value="OUTER MEMBRANE PROTEIN-RELATED-RELATED"/>
    <property type="match status" value="1"/>
</dbReference>
<evidence type="ECO:0000313" key="4">
    <source>
        <dbReference type="Proteomes" id="UP001140978"/>
    </source>
</evidence>
<proteinExistence type="predicted"/>
<evidence type="ECO:0000313" key="3">
    <source>
        <dbReference type="EMBL" id="MDE1347384.1"/>
    </source>
</evidence>
<dbReference type="Pfam" id="PF06178">
    <property type="entry name" value="KdgM"/>
    <property type="match status" value="1"/>
</dbReference>
<organism evidence="3 4">
    <name type="scientific">Vibrio aestuarianus</name>
    <dbReference type="NCBI Taxonomy" id="28171"/>
    <lineage>
        <taxon>Bacteria</taxon>
        <taxon>Pseudomonadati</taxon>
        <taxon>Pseudomonadota</taxon>
        <taxon>Gammaproteobacteria</taxon>
        <taxon>Vibrionales</taxon>
        <taxon>Vibrionaceae</taxon>
        <taxon>Vibrio</taxon>
    </lineage>
</organism>
<dbReference type="PANTHER" id="PTHR38105:SF5">
    <property type="entry name" value="OUTER MEMBRANE PROTEIN"/>
    <property type="match status" value="1"/>
</dbReference>
<dbReference type="InterPro" id="IPR009331">
    <property type="entry name" value="Oligogalacturonate-sp_porin"/>
</dbReference>
<name>A0A9X4IXP0_9VIBR</name>
<evidence type="ECO:0000256" key="1">
    <source>
        <dbReference type="ARBA" id="ARBA00022729"/>
    </source>
</evidence>
<dbReference type="RefSeq" id="WP_176313964.1">
    <property type="nucleotide sequence ID" value="NZ_JAKNAX010000037.1"/>
</dbReference>
<dbReference type="GO" id="GO:0009279">
    <property type="term" value="C:cell outer membrane"/>
    <property type="evidence" value="ECO:0007669"/>
    <property type="project" value="TreeGrafter"/>
</dbReference>
<dbReference type="SUPFAM" id="SSF56935">
    <property type="entry name" value="Porins"/>
    <property type="match status" value="1"/>
</dbReference>
<keyword evidence="1 2" id="KW-0732">Signal</keyword>
<dbReference type="EMBL" id="JAKNAX010000037">
    <property type="protein sequence ID" value="MDE1347384.1"/>
    <property type="molecule type" value="Genomic_DNA"/>
</dbReference>